<dbReference type="RefSeq" id="WP_209985858.1">
    <property type="nucleotide sequence ID" value="NZ_JAGINO010000017.1"/>
</dbReference>
<protein>
    <submittedName>
        <fullName evidence="1">Uncharacterized protein</fullName>
    </submittedName>
</protein>
<comment type="caution">
    <text evidence="1">The sequence shown here is derived from an EMBL/GenBank/DDBJ whole genome shotgun (WGS) entry which is preliminary data.</text>
</comment>
<accession>A0ABU0MPG6</accession>
<organism evidence="1 2">
    <name type="scientific">Azospirillum picis</name>
    <dbReference type="NCBI Taxonomy" id="488438"/>
    <lineage>
        <taxon>Bacteria</taxon>
        <taxon>Pseudomonadati</taxon>
        <taxon>Pseudomonadota</taxon>
        <taxon>Alphaproteobacteria</taxon>
        <taxon>Rhodospirillales</taxon>
        <taxon>Azospirillaceae</taxon>
        <taxon>Azospirillum</taxon>
    </lineage>
</organism>
<evidence type="ECO:0000313" key="2">
    <source>
        <dbReference type="Proteomes" id="UP001244552"/>
    </source>
</evidence>
<name>A0ABU0MPG6_9PROT</name>
<sequence>MSITSETIAAVCNGTIAEITAALSDPANAQWSDELLEATTKHDEHPEEYHGPCFCRLCQSYA</sequence>
<reference evidence="1 2" key="1">
    <citation type="submission" date="2023-07" db="EMBL/GenBank/DDBJ databases">
        <title>Genomic Encyclopedia of Type Strains, Phase IV (KMG-IV): sequencing the most valuable type-strain genomes for metagenomic binning, comparative biology and taxonomic classification.</title>
        <authorList>
            <person name="Goeker M."/>
        </authorList>
    </citation>
    <scope>NUCLEOTIDE SEQUENCE [LARGE SCALE GENOMIC DNA]</scope>
    <source>
        <strain evidence="1 2">DSM 19922</strain>
    </source>
</reference>
<dbReference type="Proteomes" id="UP001244552">
    <property type="component" value="Unassembled WGS sequence"/>
</dbReference>
<dbReference type="EMBL" id="JAUSVU010000017">
    <property type="protein sequence ID" value="MDQ0535365.1"/>
    <property type="molecule type" value="Genomic_DNA"/>
</dbReference>
<proteinExistence type="predicted"/>
<keyword evidence="2" id="KW-1185">Reference proteome</keyword>
<gene>
    <name evidence="1" type="ORF">QO018_004243</name>
</gene>
<evidence type="ECO:0000313" key="1">
    <source>
        <dbReference type="EMBL" id="MDQ0535365.1"/>
    </source>
</evidence>